<dbReference type="InterPro" id="IPR050093">
    <property type="entry name" value="ABC_SmlMolc_Importer"/>
</dbReference>
<dbReference type="InterPro" id="IPR027417">
    <property type="entry name" value="P-loop_NTPase"/>
</dbReference>
<dbReference type="InterPro" id="IPR003593">
    <property type="entry name" value="AAA+_ATPase"/>
</dbReference>
<dbReference type="Proteomes" id="UP001189619">
    <property type="component" value="Chromosome"/>
</dbReference>
<dbReference type="GO" id="GO:0016887">
    <property type="term" value="F:ATP hydrolysis activity"/>
    <property type="evidence" value="ECO:0007669"/>
    <property type="project" value="InterPro"/>
</dbReference>
<dbReference type="KEGG" id="bayd:BSPP4475_11930"/>
<keyword evidence="3" id="KW-0067">ATP-binding</keyword>
<keyword evidence="7" id="KW-1185">Reference proteome</keyword>
<evidence type="ECO:0000256" key="4">
    <source>
        <dbReference type="SAM" id="MobiDB-lite"/>
    </source>
</evidence>
<dbReference type="Pfam" id="PF00005">
    <property type="entry name" value="ABC_tran"/>
    <property type="match status" value="1"/>
</dbReference>
<name>A0AA48M858_9BACL</name>
<dbReference type="AlphaFoldDB" id="A0AA48M858"/>
<evidence type="ECO:0000256" key="1">
    <source>
        <dbReference type="ARBA" id="ARBA00022448"/>
    </source>
</evidence>
<dbReference type="GO" id="GO:0005524">
    <property type="term" value="F:ATP binding"/>
    <property type="evidence" value="ECO:0007669"/>
    <property type="project" value="UniProtKB-KW"/>
</dbReference>
<dbReference type="SMART" id="SM00382">
    <property type="entry name" value="AAA"/>
    <property type="match status" value="1"/>
</dbReference>
<gene>
    <name evidence="6" type="ORF">BSPP4475_11930</name>
</gene>
<keyword evidence="2" id="KW-0547">Nucleotide-binding</keyword>
<dbReference type="PANTHER" id="PTHR42781">
    <property type="entry name" value="SPERMIDINE/PUTRESCINE IMPORT ATP-BINDING PROTEIN POTA"/>
    <property type="match status" value="1"/>
</dbReference>
<evidence type="ECO:0000256" key="3">
    <source>
        <dbReference type="ARBA" id="ARBA00022840"/>
    </source>
</evidence>
<dbReference type="RefSeq" id="WP_171565652.1">
    <property type="nucleotide sequence ID" value="NZ_JAUSVZ010000004.1"/>
</dbReference>
<dbReference type="EMBL" id="OY569118">
    <property type="protein sequence ID" value="CAJ1003029.1"/>
    <property type="molecule type" value="Genomic_DNA"/>
</dbReference>
<dbReference type="InterPro" id="IPR017871">
    <property type="entry name" value="ABC_transporter-like_CS"/>
</dbReference>
<keyword evidence="1" id="KW-0813">Transport</keyword>
<reference evidence="6" key="1">
    <citation type="submission" date="2023-07" db="EMBL/GenBank/DDBJ databases">
        <authorList>
            <person name="Ivanov I."/>
            <person name="Teneva D."/>
            <person name="Stoikov I."/>
        </authorList>
    </citation>
    <scope>NUCLEOTIDE SEQUENCE</scope>
    <source>
        <strain evidence="6">4475</strain>
    </source>
</reference>
<protein>
    <submittedName>
        <fullName evidence="6">ABC transporter</fullName>
    </submittedName>
</protein>
<feature type="compositionally biased region" description="Polar residues" evidence="4">
    <location>
        <begin position="216"/>
        <end position="228"/>
    </location>
</feature>
<accession>A0AA48M858</accession>
<sequence length="228" mass="25375">MLYVDMQKRLPDGVLHARFTAKDEIVVLFGPSGAGKTTMLNCVAGLTNPDAGLIRLGDTVFFDSDSKKALPPQQRNVGYLFQDYALFPHMTVEQNIRYGLKKGTNLRLAELLASVGIDRLLDKYPHQLSGGQKQRVALVRALATEPDILLLDEPLSALDADTRRQCQDELLRLHEMWRIPFLLVTHDLQEAERLGSVILVVQNGQVLPHGPRRSNESSFHAGTAHESS</sequence>
<dbReference type="PROSITE" id="PS00211">
    <property type="entry name" value="ABC_TRANSPORTER_1"/>
    <property type="match status" value="1"/>
</dbReference>
<dbReference type="PANTHER" id="PTHR42781:SF4">
    <property type="entry name" value="SPERMIDINE_PUTRESCINE IMPORT ATP-BINDING PROTEIN POTA"/>
    <property type="match status" value="1"/>
</dbReference>
<proteinExistence type="predicted"/>
<evidence type="ECO:0000313" key="6">
    <source>
        <dbReference type="EMBL" id="CAJ1003029.1"/>
    </source>
</evidence>
<dbReference type="InterPro" id="IPR003439">
    <property type="entry name" value="ABC_transporter-like_ATP-bd"/>
</dbReference>
<evidence type="ECO:0000313" key="7">
    <source>
        <dbReference type="Proteomes" id="UP001189619"/>
    </source>
</evidence>
<feature type="domain" description="ABC transporter" evidence="5">
    <location>
        <begin position="1"/>
        <end position="228"/>
    </location>
</feature>
<dbReference type="Gene3D" id="3.40.50.300">
    <property type="entry name" value="P-loop containing nucleotide triphosphate hydrolases"/>
    <property type="match status" value="1"/>
</dbReference>
<evidence type="ECO:0000256" key="2">
    <source>
        <dbReference type="ARBA" id="ARBA00022741"/>
    </source>
</evidence>
<feature type="region of interest" description="Disordered" evidence="4">
    <location>
        <begin position="209"/>
        <end position="228"/>
    </location>
</feature>
<organism evidence="6 7">
    <name type="scientific">Brevibacillus aydinogluensis</name>
    <dbReference type="NCBI Taxonomy" id="927786"/>
    <lineage>
        <taxon>Bacteria</taxon>
        <taxon>Bacillati</taxon>
        <taxon>Bacillota</taxon>
        <taxon>Bacilli</taxon>
        <taxon>Bacillales</taxon>
        <taxon>Paenibacillaceae</taxon>
        <taxon>Brevibacillus</taxon>
    </lineage>
</organism>
<dbReference type="SUPFAM" id="SSF52540">
    <property type="entry name" value="P-loop containing nucleoside triphosphate hydrolases"/>
    <property type="match status" value="1"/>
</dbReference>
<dbReference type="PROSITE" id="PS50893">
    <property type="entry name" value="ABC_TRANSPORTER_2"/>
    <property type="match status" value="1"/>
</dbReference>
<evidence type="ECO:0000259" key="5">
    <source>
        <dbReference type="PROSITE" id="PS50893"/>
    </source>
</evidence>